<gene>
    <name evidence="10" type="primary">B11H7.140</name>
</gene>
<dbReference type="GO" id="GO:0008422">
    <property type="term" value="F:beta-glucosidase activity"/>
    <property type="evidence" value="ECO:0007669"/>
    <property type="project" value="UniProtKB-EC"/>
</dbReference>
<dbReference type="SUPFAM" id="SSF51445">
    <property type="entry name" value="(Trans)glycosidases"/>
    <property type="match status" value="1"/>
</dbReference>
<evidence type="ECO:0000256" key="4">
    <source>
        <dbReference type="ARBA" id="ARBA00012744"/>
    </source>
</evidence>
<evidence type="ECO:0000256" key="7">
    <source>
        <dbReference type="ARBA" id="ARBA00023180"/>
    </source>
</evidence>
<dbReference type="EC" id="3.2.1.21" evidence="4"/>
<evidence type="ECO:0000259" key="9">
    <source>
        <dbReference type="Pfam" id="PF00933"/>
    </source>
</evidence>
<evidence type="ECO:0000256" key="8">
    <source>
        <dbReference type="ARBA" id="ARBA00023295"/>
    </source>
</evidence>
<evidence type="ECO:0000256" key="5">
    <source>
        <dbReference type="ARBA" id="ARBA00022729"/>
    </source>
</evidence>
<keyword evidence="7" id="KW-0325">Glycoprotein</keyword>
<comment type="pathway">
    <text evidence="2">Glycan metabolism; cellulose degradation.</text>
</comment>
<accession>Q870T6</accession>
<reference evidence="10" key="2">
    <citation type="submission" date="2003-03" db="EMBL/GenBank/DDBJ databases">
        <authorList>
            <person name="German Neurospora genome project"/>
        </authorList>
    </citation>
    <scope>NUCLEOTIDE SEQUENCE</scope>
</reference>
<evidence type="ECO:0000256" key="2">
    <source>
        <dbReference type="ARBA" id="ARBA00004987"/>
    </source>
</evidence>
<organism evidence="10">
    <name type="scientific">Neurospora crassa</name>
    <dbReference type="NCBI Taxonomy" id="5141"/>
    <lineage>
        <taxon>Eukaryota</taxon>
        <taxon>Fungi</taxon>
        <taxon>Dikarya</taxon>
        <taxon>Ascomycota</taxon>
        <taxon>Pezizomycotina</taxon>
        <taxon>Sordariomycetes</taxon>
        <taxon>Sordariomycetidae</taxon>
        <taxon>Sordariales</taxon>
        <taxon>Sordariaceae</taxon>
        <taxon>Neurospora</taxon>
    </lineage>
</organism>
<keyword evidence="8" id="KW-0326">Glycosidase</keyword>
<dbReference type="InterPro" id="IPR017853">
    <property type="entry name" value="GH"/>
</dbReference>
<dbReference type="GO" id="GO:0009251">
    <property type="term" value="P:glucan catabolic process"/>
    <property type="evidence" value="ECO:0007669"/>
    <property type="project" value="TreeGrafter"/>
</dbReference>
<dbReference type="EMBL" id="BX294092">
    <property type="protein sequence ID" value="CAD71254.1"/>
    <property type="molecule type" value="Genomic_DNA"/>
</dbReference>
<proteinExistence type="inferred from homology"/>
<protein>
    <recommendedName>
        <fullName evidence="4">beta-glucosidase</fullName>
        <ecNumber evidence="4">3.2.1.21</ecNumber>
    </recommendedName>
</protein>
<dbReference type="InterPro" id="IPR001764">
    <property type="entry name" value="Glyco_hydro_3_N"/>
</dbReference>
<dbReference type="InterPro" id="IPR036962">
    <property type="entry name" value="Glyco_hydro_3_N_sf"/>
</dbReference>
<comment type="catalytic activity">
    <reaction evidence="1">
        <text>Hydrolysis of terminal, non-reducing beta-D-glucosyl residues with release of beta-D-glucose.</text>
        <dbReference type="EC" id="3.2.1.21"/>
    </reaction>
</comment>
<keyword evidence="6" id="KW-0378">Hydrolase</keyword>
<evidence type="ECO:0000256" key="3">
    <source>
        <dbReference type="ARBA" id="ARBA00005336"/>
    </source>
</evidence>
<feature type="domain" description="Glycoside hydrolase family 3 N-terminal" evidence="9">
    <location>
        <begin position="26"/>
        <end position="109"/>
    </location>
</feature>
<evidence type="ECO:0000256" key="1">
    <source>
        <dbReference type="ARBA" id="ARBA00000448"/>
    </source>
</evidence>
<dbReference type="Gene3D" id="3.20.20.300">
    <property type="entry name" value="Glycoside hydrolase, family 3, N-terminal domain"/>
    <property type="match status" value="1"/>
</dbReference>
<dbReference type="CAZy" id="GH3">
    <property type="family name" value="Glycoside Hydrolase Family 3"/>
</dbReference>
<dbReference type="AlphaFoldDB" id="Q870T6"/>
<dbReference type="PRINTS" id="PR00133">
    <property type="entry name" value="GLHYDRLASE3"/>
</dbReference>
<dbReference type="VEuPathDB" id="FungiDB:NCU06730"/>
<dbReference type="PANTHER" id="PTHR42715">
    <property type="entry name" value="BETA-GLUCOSIDASE"/>
    <property type="match status" value="1"/>
</dbReference>
<evidence type="ECO:0000313" key="10">
    <source>
        <dbReference type="EMBL" id="CAD71254.1"/>
    </source>
</evidence>
<name>Q870T6_NEUCS</name>
<dbReference type="InterPro" id="IPR050288">
    <property type="entry name" value="Cellulose_deg_GH3"/>
</dbReference>
<sequence length="139" mass="15071">MCLSDAGNGLRNTDFVSSWSSGFYAGASWNKSLAYQRGTGMGSEFNKKGVNVLLGPVAGPMGCVVLSGRNWECFSSDPYLAGALVYKTVEATQNVGVITSVKHYIANLQESYRMPANGMESVSSNIDDTKMHESYLWSF</sequence>
<comment type="similarity">
    <text evidence="3">Belongs to the glycosyl hydrolase 3 family.</text>
</comment>
<dbReference type="Pfam" id="PF00933">
    <property type="entry name" value="Glyco_hydro_3"/>
    <property type="match status" value="1"/>
</dbReference>
<evidence type="ECO:0000256" key="6">
    <source>
        <dbReference type="ARBA" id="ARBA00022801"/>
    </source>
</evidence>
<keyword evidence="5" id="KW-0732">Signal</keyword>
<reference evidence="10" key="1">
    <citation type="submission" date="2003-03" db="EMBL/GenBank/DDBJ databases">
        <authorList>
            <person name="Schulte U."/>
            <person name="Aign V."/>
            <person name="Hoheisel J."/>
            <person name="Brandt P."/>
            <person name="Fartmann B."/>
            <person name="Holland R."/>
            <person name="Nyakatura G."/>
            <person name="Mewes H.W."/>
            <person name="Mannhaupt G."/>
        </authorList>
    </citation>
    <scope>NUCLEOTIDE SEQUENCE</scope>
</reference>
<dbReference type="PANTHER" id="PTHR42715:SF5">
    <property type="entry name" value="BETA-GLUCOSIDASE M-RELATED"/>
    <property type="match status" value="1"/>
</dbReference>